<reference evidence="3" key="1">
    <citation type="submission" date="2022-11" db="UniProtKB">
        <authorList>
            <consortium name="WormBaseParasite"/>
        </authorList>
    </citation>
    <scope>IDENTIFICATION</scope>
</reference>
<keyword evidence="1" id="KW-0732">Signal</keyword>
<sequence>MVGTAVVALLVTEVPLVPSRVVDVENYHVWGRVVHVTCVSADFSELRNYASILKKRPQASVRRNVADHFKYYCIIDVLY</sequence>
<feature type="signal peptide" evidence="1">
    <location>
        <begin position="1"/>
        <end position="19"/>
    </location>
</feature>
<keyword evidence="2" id="KW-1185">Reference proteome</keyword>
<dbReference type="WBParaSite" id="nRc.2.0.1.t43917-RA">
    <property type="protein sequence ID" value="nRc.2.0.1.t43917-RA"/>
    <property type="gene ID" value="nRc.2.0.1.g43917"/>
</dbReference>
<accession>A0A915KY94</accession>
<dbReference type="Proteomes" id="UP000887565">
    <property type="component" value="Unplaced"/>
</dbReference>
<evidence type="ECO:0000313" key="2">
    <source>
        <dbReference type="Proteomes" id="UP000887565"/>
    </source>
</evidence>
<proteinExistence type="predicted"/>
<organism evidence="2 3">
    <name type="scientific">Romanomermis culicivorax</name>
    <name type="common">Nematode worm</name>
    <dbReference type="NCBI Taxonomy" id="13658"/>
    <lineage>
        <taxon>Eukaryota</taxon>
        <taxon>Metazoa</taxon>
        <taxon>Ecdysozoa</taxon>
        <taxon>Nematoda</taxon>
        <taxon>Enoplea</taxon>
        <taxon>Dorylaimia</taxon>
        <taxon>Mermithida</taxon>
        <taxon>Mermithoidea</taxon>
        <taxon>Mermithidae</taxon>
        <taxon>Romanomermis</taxon>
    </lineage>
</organism>
<name>A0A915KY94_ROMCU</name>
<evidence type="ECO:0000256" key="1">
    <source>
        <dbReference type="SAM" id="SignalP"/>
    </source>
</evidence>
<evidence type="ECO:0000313" key="3">
    <source>
        <dbReference type="WBParaSite" id="nRc.2.0.1.t43917-RA"/>
    </source>
</evidence>
<dbReference type="AlphaFoldDB" id="A0A915KY94"/>
<feature type="chain" id="PRO_5036880991" evidence="1">
    <location>
        <begin position="20"/>
        <end position="79"/>
    </location>
</feature>
<protein>
    <submittedName>
        <fullName evidence="3">Uncharacterized protein</fullName>
    </submittedName>
</protein>